<dbReference type="SUPFAM" id="SSF55666">
    <property type="entry name" value="Ribonuclease PH domain 2-like"/>
    <property type="match status" value="1"/>
</dbReference>
<dbReference type="PANTHER" id="PTHR11953">
    <property type="entry name" value="EXOSOME COMPLEX COMPONENT"/>
    <property type="match status" value="1"/>
</dbReference>
<keyword evidence="7" id="KW-1185">Reference proteome</keyword>
<name>A0ABR0KQ57_9EURO</name>
<reference evidence="6 7" key="1">
    <citation type="submission" date="2023-08" db="EMBL/GenBank/DDBJ databases">
        <title>Black Yeasts Isolated from many extreme environments.</title>
        <authorList>
            <person name="Coleine C."/>
            <person name="Stajich J.E."/>
            <person name="Selbmann L."/>
        </authorList>
    </citation>
    <scope>NUCLEOTIDE SEQUENCE [LARGE SCALE GENOMIC DNA]</scope>
    <source>
        <strain evidence="6 7">CCFEE 5885</strain>
    </source>
</reference>
<keyword evidence="2" id="KW-0698">rRNA processing</keyword>
<sequence>MSQPTIELHTLSTSDGSATYTSPTRSHTILSGISYPLEVQYRSHELPEDTYIEVNIIPHNAVSQVKERHVEEIVRRVLKSVVRSQETPRCLLAVTLQVVDAEVDEEVPGGVKGGGQGEGYLEVLAGAINASVAGCLDGGVQMWGIAGAVVVGVDGEGEVVVWPGSRAQKAARSLHVFGFGRGGECLVVESEGAFEVEDWERAAGMARKVVLGRNKGDGDGDGDEDEDVDMDDDSGRQSLFGVMRQAVEMRVAKDGR</sequence>
<proteinExistence type="predicted"/>
<evidence type="ECO:0000256" key="3">
    <source>
        <dbReference type="ARBA" id="ARBA00022835"/>
    </source>
</evidence>
<comment type="subcellular location">
    <subcellularLocation>
        <location evidence="1">Nucleus</location>
    </subcellularLocation>
</comment>
<protein>
    <submittedName>
        <fullName evidence="6">Exosome non-catalytic core subunit rrp46</fullName>
    </submittedName>
</protein>
<gene>
    <name evidence="6" type="primary">RRP46</name>
    <name evidence="6" type="ORF">LTR24_000198</name>
</gene>
<dbReference type="PANTHER" id="PTHR11953:SF1">
    <property type="entry name" value="EXOSOME COMPLEX COMPONENT RRP46"/>
    <property type="match status" value="1"/>
</dbReference>
<dbReference type="EMBL" id="JAVRRG010000002">
    <property type="protein sequence ID" value="KAK5102288.1"/>
    <property type="molecule type" value="Genomic_DNA"/>
</dbReference>
<evidence type="ECO:0000256" key="5">
    <source>
        <dbReference type="SAM" id="MobiDB-lite"/>
    </source>
</evidence>
<dbReference type="InterPro" id="IPR020568">
    <property type="entry name" value="Ribosomal_Su5_D2-typ_SF"/>
</dbReference>
<evidence type="ECO:0000256" key="1">
    <source>
        <dbReference type="ARBA" id="ARBA00004123"/>
    </source>
</evidence>
<evidence type="ECO:0000256" key="2">
    <source>
        <dbReference type="ARBA" id="ARBA00022552"/>
    </source>
</evidence>
<dbReference type="Gene3D" id="3.30.230.70">
    <property type="entry name" value="GHMP Kinase, N-terminal domain"/>
    <property type="match status" value="1"/>
</dbReference>
<keyword evidence="4" id="KW-0539">Nucleus</keyword>
<dbReference type="SUPFAM" id="SSF54211">
    <property type="entry name" value="Ribosomal protein S5 domain 2-like"/>
    <property type="match status" value="1"/>
</dbReference>
<evidence type="ECO:0000313" key="7">
    <source>
        <dbReference type="Proteomes" id="UP001345013"/>
    </source>
</evidence>
<dbReference type="InterPro" id="IPR036345">
    <property type="entry name" value="ExoRNase_PH_dom2_sf"/>
</dbReference>
<comment type="caution">
    <text evidence="6">The sequence shown here is derived from an EMBL/GenBank/DDBJ whole genome shotgun (WGS) entry which is preliminary data.</text>
</comment>
<feature type="region of interest" description="Disordered" evidence="5">
    <location>
        <begin position="1"/>
        <end position="23"/>
    </location>
</feature>
<accession>A0ABR0KQ57</accession>
<organism evidence="6 7">
    <name type="scientific">Lithohypha guttulata</name>
    <dbReference type="NCBI Taxonomy" id="1690604"/>
    <lineage>
        <taxon>Eukaryota</taxon>
        <taxon>Fungi</taxon>
        <taxon>Dikarya</taxon>
        <taxon>Ascomycota</taxon>
        <taxon>Pezizomycotina</taxon>
        <taxon>Eurotiomycetes</taxon>
        <taxon>Chaetothyriomycetidae</taxon>
        <taxon>Chaetothyriales</taxon>
        <taxon>Trichomeriaceae</taxon>
        <taxon>Lithohypha</taxon>
    </lineage>
</organism>
<keyword evidence="3" id="KW-0271">Exosome</keyword>
<dbReference type="Proteomes" id="UP001345013">
    <property type="component" value="Unassembled WGS sequence"/>
</dbReference>
<feature type="compositionally biased region" description="Acidic residues" evidence="5">
    <location>
        <begin position="219"/>
        <end position="232"/>
    </location>
</feature>
<evidence type="ECO:0000256" key="4">
    <source>
        <dbReference type="ARBA" id="ARBA00023242"/>
    </source>
</evidence>
<dbReference type="InterPro" id="IPR027408">
    <property type="entry name" value="PNPase/RNase_PH_dom_sf"/>
</dbReference>
<evidence type="ECO:0000313" key="6">
    <source>
        <dbReference type="EMBL" id="KAK5102288.1"/>
    </source>
</evidence>
<feature type="region of interest" description="Disordered" evidence="5">
    <location>
        <begin position="212"/>
        <end position="236"/>
    </location>
</feature>
<dbReference type="InterPro" id="IPR050080">
    <property type="entry name" value="RNase_PH"/>
</dbReference>